<dbReference type="GO" id="GO:0120147">
    <property type="term" value="F:formylglycine-generating oxidase activity"/>
    <property type="evidence" value="ECO:0007669"/>
    <property type="project" value="TreeGrafter"/>
</dbReference>
<feature type="chain" id="PRO_5024289461" evidence="1">
    <location>
        <begin position="20"/>
        <end position="248"/>
    </location>
</feature>
<dbReference type="Proteomes" id="UP000292424">
    <property type="component" value="Chromosome"/>
</dbReference>
<dbReference type="KEGG" id="arac:E0W69_012860"/>
<dbReference type="EMBL" id="CP044016">
    <property type="protein sequence ID" value="QES89513.1"/>
    <property type="molecule type" value="Genomic_DNA"/>
</dbReference>
<keyword evidence="1" id="KW-0732">Signal</keyword>
<dbReference type="InterPro" id="IPR042095">
    <property type="entry name" value="SUMF_sf"/>
</dbReference>
<dbReference type="InterPro" id="IPR016187">
    <property type="entry name" value="CTDL_fold"/>
</dbReference>
<evidence type="ECO:0000259" key="2">
    <source>
        <dbReference type="Pfam" id="PF03781"/>
    </source>
</evidence>
<dbReference type="PANTHER" id="PTHR23150:SF19">
    <property type="entry name" value="FORMYLGLYCINE-GENERATING ENZYME"/>
    <property type="match status" value="1"/>
</dbReference>
<evidence type="ECO:0000313" key="3">
    <source>
        <dbReference type="EMBL" id="QES89513.1"/>
    </source>
</evidence>
<dbReference type="InterPro" id="IPR005532">
    <property type="entry name" value="SUMF_dom"/>
</dbReference>
<dbReference type="PANTHER" id="PTHR23150">
    <property type="entry name" value="SULFATASE MODIFYING FACTOR 1, 2"/>
    <property type="match status" value="1"/>
</dbReference>
<evidence type="ECO:0000256" key="1">
    <source>
        <dbReference type="SAM" id="SignalP"/>
    </source>
</evidence>
<dbReference type="AlphaFoldDB" id="A0A5P2G8H2"/>
<gene>
    <name evidence="3" type="ORF">E0W69_012860</name>
</gene>
<dbReference type="Pfam" id="PF03781">
    <property type="entry name" value="FGE-sulfatase"/>
    <property type="match status" value="1"/>
</dbReference>
<accession>A0A5P2G8H2</accession>
<feature type="domain" description="Sulfatase-modifying factor enzyme-like" evidence="2">
    <location>
        <begin position="22"/>
        <end position="245"/>
    </location>
</feature>
<proteinExistence type="predicted"/>
<organism evidence="3 4">
    <name type="scientific">Rhizosphaericola mali</name>
    <dbReference type="NCBI Taxonomy" id="2545455"/>
    <lineage>
        <taxon>Bacteria</taxon>
        <taxon>Pseudomonadati</taxon>
        <taxon>Bacteroidota</taxon>
        <taxon>Chitinophagia</taxon>
        <taxon>Chitinophagales</taxon>
        <taxon>Chitinophagaceae</taxon>
        <taxon>Rhizosphaericola</taxon>
    </lineage>
</organism>
<dbReference type="OrthoDB" id="9768004at2"/>
<evidence type="ECO:0000313" key="4">
    <source>
        <dbReference type="Proteomes" id="UP000292424"/>
    </source>
</evidence>
<reference evidence="3 4" key="1">
    <citation type="submission" date="2019-09" db="EMBL/GenBank/DDBJ databases">
        <title>Complete genome sequence of Arachidicoccus sp. B3-10 isolated from apple orchard soil.</title>
        <authorList>
            <person name="Kim H.S."/>
            <person name="Han K.-I."/>
            <person name="Suh M.K."/>
            <person name="Lee K.C."/>
            <person name="Eom M.K."/>
            <person name="Kim J.-S."/>
            <person name="Kang S.W."/>
            <person name="Sin Y."/>
            <person name="Lee J.-S."/>
        </authorList>
    </citation>
    <scope>NUCLEOTIDE SEQUENCE [LARGE SCALE GENOMIC DNA]</scope>
    <source>
        <strain evidence="3 4">B3-10</strain>
    </source>
</reference>
<dbReference type="RefSeq" id="WP_131330456.1">
    <property type="nucleotide sequence ID" value="NZ_CP044016.1"/>
</dbReference>
<dbReference type="SUPFAM" id="SSF56436">
    <property type="entry name" value="C-type lectin-like"/>
    <property type="match status" value="1"/>
</dbReference>
<dbReference type="InterPro" id="IPR051043">
    <property type="entry name" value="Sulfatase_Mod_Factor_Kinase"/>
</dbReference>
<protein>
    <submittedName>
        <fullName evidence="3">Formylglycine-generating enzyme family protein</fullName>
    </submittedName>
</protein>
<dbReference type="Gene3D" id="3.90.1580.10">
    <property type="entry name" value="paralog of FGE (formylglycine-generating enzyme)"/>
    <property type="match status" value="1"/>
</dbReference>
<feature type="signal peptide" evidence="1">
    <location>
        <begin position="1"/>
        <end position="19"/>
    </location>
</feature>
<keyword evidence="4" id="KW-1185">Reference proteome</keyword>
<name>A0A5P2G8H2_9BACT</name>
<sequence length="248" mass="27790">MKKLFTTLALFLLFGLVNAQEYPQMILVEGGTFTMGDSEMEGSADELPAHDVTLKTFSIAKTETTVLQWKTFCNATGRTFPSEMADEVDEAPMAYVSWYDAVAYTDWLADKTGKNYRLPTEAEWEYAARGGNKSKGYKYSGGRSLDNVGWFADNSGRQTHKVGYKQPNELGIYDMSGNLWEWCKDWSGEDYYGKSTKDNPKGPATGTYRVWRGGSWDDTAAGCRIANRNGGMPENRGYYCGFRVVLSQ</sequence>